<evidence type="ECO:0000313" key="15">
    <source>
        <dbReference type="Proteomes" id="UP000322631"/>
    </source>
</evidence>
<evidence type="ECO:0000256" key="6">
    <source>
        <dbReference type="ARBA" id="ARBA00022705"/>
    </source>
</evidence>
<keyword evidence="7 11" id="KW-0479">Metal-binding</keyword>
<name>A0A5C0SMM2_9EURY</name>
<dbReference type="HAMAP" id="MF_00700">
    <property type="entry name" value="DNA_primase_sml_arc"/>
    <property type="match status" value="1"/>
</dbReference>
<evidence type="ECO:0000256" key="8">
    <source>
        <dbReference type="ARBA" id="ARBA00022842"/>
    </source>
</evidence>
<dbReference type="GO" id="GO:0006269">
    <property type="term" value="P:DNA replication, synthesis of primer"/>
    <property type="evidence" value="ECO:0007669"/>
    <property type="project" value="UniProtKB-UniRule"/>
</dbReference>
<dbReference type="Gene3D" id="1.10.8.160">
    <property type="entry name" value="DNA primase S, domain 2"/>
    <property type="match status" value="1"/>
</dbReference>
<accession>A0A5C0SMM2</accession>
<dbReference type="RefSeq" id="WP_148883009.1">
    <property type="nucleotide sequence ID" value="NZ_CP041932.1"/>
</dbReference>
<evidence type="ECO:0000256" key="1">
    <source>
        <dbReference type="ARBA" id="ARBA00009762"/>
    </source>
</evidence>
<feature type="active site" evidence="11">
    <location>
        <position position="99"/>
    </location>
</feature>
<dbReference type="InterPro" id="IPR023639">
    <property type="entry name" value="DNA_primase_ssu_PriS"/>
</dbReference>
<keyword evidence="8 11" id="KW-0460">Magnesium</keyword>
<dbReference type="GO" id="GO:0003899">
    <property type="term" value="F:DNA-directed RNA polymerase activity"/>
    <property type="evidence" value="ECO:0007669"/>
    <property type="project" value="UniProtKB-UniRule"/>
</dbReference>
<keyword evidence="10 11" id="KW-0464">Manganese</keyword>
<dbReference type="Gene3D" id="3.90.920.10">
    <property type="entry name" value="DNA primase, PRIM domain"/>
    <property type="match status" value="1"/>
</dbReference>
<dbReference type="SUPFAM" id="SSF56747">
    <property type="entry name" value="Prim-pol domain"/>
    <property type="match status" value="1"/>
</dbReference>
<dbReference type="GeneID" id="41609794"/>
<dbReference type="CDD" id="cd04860">
    <property type="entry name" value="AE_Prim_S"/>
    <property type="match status" value="1"/>
</dbReference>
<keyword evidence="6 11" id="KW-0235">DNA replication</keyword>
<sequence>MGELLREMTKEERALYYKREWSAKRLPDFIVRTLENREFGFDHTGEGPSDRKNVFLDVRDLEDYVKTTAPYAVYSSVALYEEPKDMEGWLGAELVFDIDAKDLPLRRCSHIHEHGRVCPICLEDAKELARDTLVVLKEDFGFEDVHVVYSGRGYHIRILDDWALSLDGKAREKVLTYISAAEELDYKKDIESNMIMLSSGYYRVFRLRFGYFLRRINKNHLENFGLSPKQIQDILENIEKIYNEFVLNAKSPNVAFPNSLKRPPRKGERRSGFMILLNASSTFSKAYFDGRVTVDVKRILRLPSSLHSKVGLVTTYIGSDERKLERFNPFEDAVPRFRKEEVREAYEEWLEEHGDAL</sequence>
<dbReference type="AlphaFoldDB" id="A0A5C0SMM2"/>
<dbReference type="KEGG" id="them:FPV09_08025"/>
<evidence type="ECO:0000256" key="7">
    <source>
        <dbReference type="ARBA" id="ARBA00022723"/>
    </source>
</evidence>
<dbReference type="NCBIfam" id="TIGR00335">
    <property type="entry name" value="primase_sml"/>
    <property type="match status" value="1"/>
</dbReference>
<evidence type="ECO:0000256" key="9">
    <source>
        <dbReference type="ARBA" id="ARBA00023163"/>
    </source>
</evidence>
<comment type="function">
    <text evidence="13">RNA polymerase that catalyzes the synthesis of short RNA molecules used as primers for DNA polymerase during DNA replication.</text>
</comment>
<evidence type="ECO:0000256" key="10">
    <source>
        <dbReference type="ARBA" id="ARBA00023211"/>
    </source>
</evidence>
<comment type="cofactor">
    <cofactor evidence="11">
        <name>Mg(2+)</name>
        <dbReference type="ChEBI" id="CHEBI:18420"/>
    </cofactor>
    <cofactor evidence="11">
        <name>Mn(2+)</name>
        <dbReference type="ChEBI" id="CHEBI:29035"/>
    </cofactor>
</comment>
<keyword evidence="4 11" id="KW-0808">Transferase</keyword>
<dbReference type="PANTHER" id="PTHR10536">
    <property type="entry name" value="DNA PRIMASE SMALL SUBUNIT"/>
    <property type="match status" value="1"/>
</dbReference>
<reference evidence="14 15" key="1">
    <citation type="submission" date="2019-07" db="EMBL/GenBank/DDBJ databases">
        <title>Complete genome of Thermococcus acidophilus.</title>
        <authorList>
            <person name="Li X."/>
        </authorList>
    </citation>
    <scope>NUCLEOTIDE SEQUENCE [LARGE SCALE GENOMIC DNA]</scope>
    <source>
        <strain evidence="14 15">SY113</strain>
    </source>
</reference>
<dbReference type="EC" id="2.7.7.-" evidence="11"/>
<dbReference type="Proteomes" id="UP000322631">
    <property type="component" value="Chromosome"/>
</dbReference>
<dbReference type="GO" id="GO:1990077">
    <property type="term" value="C:primosome complex"/>
    <property type="evidence" value="ECO:0007669"/>
    <property type="project" value="UniProtKB-KW"/>
</dbReference>
<feature type="active site" evidence="11">
    <location>
        <position position="97"/>
    </location>
</feature>
<comment type="subunit">
    <text evidence="11">Heterodimer of a small subunit (PriS) and a large subunit (PriL).</text>
</comment>
<evidence type="ECO:0000256" key="13">
    <source>
        <dbReference type="RuleBase" id="RU004224"/>
    </source>
</evidence>
<comment type="similarity">
    <text evidence="1 11 12">Belongs to the eukaryotic-type primase small subunit family.</text>
</comment>
<evidence type="ECO:0000313" key="14">
    <source>
        <dbReference type="EMBL" id="QEK15047.1"/>
    </source>
</evidence>
<evidence type="ECO:0000256" key="12">
    <source>
        <dbReference type="RuleBase" id="RU003514"/>
    </source>
</evidence>
<protein>
    <recommendedName>
        <fullName evidence="11">DNA primase small subunit PriS</fullName>
        <ecNumber evidence="11">2.7.7.-</ecNumber>
    </recommendedName>
</protein>
<feature type="active site" evidence="11">
    <location>
        <position position="289"/>
    </location>
</feature>
<dbReference type="GO" id="GO:0000428">
    <property type="term" value="C:DNA-directed RNA polymerase complex"/>
    <property type="evidence" value="ECO:0007669"/>
    <property type="project" value="UniProtKB-KW"/>
</dbReference>
<dbReference type="GO" id="GO:0046872">
    <property type="term" value="F:metal ion binding"/>
    <property type="evidence" value="ECO:0007669"/>
    <property type="project" value="UniProtKB-KW"/>
</dbReference>
<evidence type="ECO:0000256" key="3">
    <source>
        <dbReference type="ARBA" id="ARBA00022515"/>
    </source>
</evidence>
<proteinExistence type="inferred from homology"/>
<comment type="function">
    <text evidence="11">Catalytic subunit of DNA primase, an RNA polymerase that catalyzes the synthesis of short RNA molecules used as primers for DNA polymerase during DNA replication. The small subunit contains the primase catalytic core and has DNA synthesis activity on its own. Binding to the large subunit stabilizes and modulates the activity, increasing the rate of DNA synthesis while decreasing the length of the DNA fragments, and conferring RNA synthesis capability. The DNA polymerase activity may enable DNA primase to also catalyze primer extension after primer synthesis. May also play a role in DNA repair.</text>
</comment>
<keyword evidence="3 11" id="KW-0639">Primosome</keyword>
<keyword evidence="5 11" id="KW-0548">Nucleotidyltransferase</keyword>
<dbReference type="InterPro" id="IPR002755">
    <property type="entry name" value="DNA_primase_S"/>
</dbReference>
<evidence type="ECO:0000256" key="2">
    <source>
        <dbReference type="ARBA" id="ARBA00022478"/>
    </source>
</evidence>
<evidence type="ECO:0000256" key="4">
    <source>
        <dbReference type="ARBA" id="ARBA00022679"/>
    </source>
</evidence>
<dbReference type="Pfam" id="PF01896">
    <property type="entry name" value="DNA_primase_S"/>
    <property type="match status" value="1"/>
</dbReference>
<keyword evidence="2 11" id="KW-0240">DNA-directed RNA polymerase</keyword>
<organism evidence="14 15">
    <name type="scientific">Thermococcus aciditolerans</name>
    <dbReference type="NCBI Taxonomy" id="2598455"/>
    <lineage>
        <taxon>Archaea</taxon>
        <taxon>Methanobacteriati</taxon>
        <taxon>Methanobacteriota</taxon>
        <taxon>Thermococci</taxon>
        <taxon>Thermococcales</taxon>
        <taxon>Thermococcaceae</taxon>
        <taxon>Thermococcus</taxon>
    </lineage>
</organism>
<keyword evidence="9 11" id="KW-0804">Transcription</keyword>
<evidence type="ECO:0000256" key="11">
    <source>
        <dbReference type="HAMAP-Rule" id="MF_00700"/>
    </source>
</evidence>
<evidence type="ECO:0000256" key="5">
    <source>
        <dbReference type="ARBA" id="ARBA00022695"/>
    </source>
</evidence>
<keyword evidence="15" id="KW-1185">Reference proteome</keyword>
<dbReference type="InterPro" id="IPR014052">
    <property type="entry name" value="DNA_primase_ssu_euk/arc"/>
</dbReference>
<gene>
    <name evidence="11 14" type="primary">priS</name>
    <name evidence="14" type="ORF">FPV09_08025</name>
</gene>
<dbReference type="EMBL" id="CP041932">
    <property type="protein sequence ID" value="QEK15047.1"/>
    <property type="molecule type" value="Genomic_DNA"/>
</dbReference>